<feature type="region of interest" description="Disordered" evidence="6">
    <location>
        <begin position="1"/>
        <end position="27"/>
    </location>
</feature>
<dbReference type="PANTHER" id="PTHR42940">
    <property type="entry name" value="ALCOHOL DEHYDROGENASE 1-RELATED"/>
    <property type="match status" value="1"/>
</dbReference>
<dbReference type="InterPro" id="IPR036291">
    <property type="entry name" value="NAD(P)-bd_dom_sf"/>
</dbReference>
<dbReference type="SUPFAM" id="SSF50129">
    <property type="entry name" value="GroES-like"/>
    <property type="match status" value="1"/>
</dbReference>
<gene>
    <name evidence="8" type="ORF">CDV31_003070</name>
</gene>
<dbReference type="SMART" id="SM00829">
    <property type="entry name" value="PKS_ER"/>
    <property type="match status" value="1"/>
</dbReference>
<dbReference type="GO" id="GO:0046872">
    <property type="term" value="F:metal ion binding"/>
    <property type="evidence" value="ECO:0007669"/>
    <property type="project" value="UniProtKB-KW"/>
</dbReference>
<dbReference type="SUPFAM" id="SSF51735">
    <property type="entry name" value="NAD(P)-binding Rossmann-fold domains"/>
    <property type="match status" value="1"/>
</dbReference>
<dbReference type="GO" id="GO:0003700">
    <property type="term" value="F:DNA-binding transcription factor activity"/>
    <property type="evidence" value="ECO:0007669"/>
    <property type="project" value="InterPro"/>
</dbReference>
<keyword evidence="3" id="KW-0479">Metal-binding</keyword>
<reference evidence="8 9" key="1">
    <citation type="submission" date="2017-06" db="EMBL/GenBank/DDBJ databases">
        <title>Cmopartive genomic analysis of Ambrosia Fusariam Clade fungi.</title>
        <authorList>
            <person name="Stajich J.E."/>
            <person name="Carrillo J."/>
            <person name="Kijimoto T."/>
            <person name="Eskalen A."/>
            <person name="O'Donnell K."/>
            <person name="Kasson M."/>
        </authorList>
    </citation>
    <scope>NUCLEOTIDE SEQUENCE [LARGE SCALE GENOMIC DNA]</scope>
    <source>
        <strain evidence="8 9">NRRL 20438</strain>
    </source>
</reference>
<evidence type="ECO:0000256" key="5">
    <source>
        <dbReference type="ARBA" id="ARBA00023002"/>
    </source>
</evidence>
<dbReference type="Gene3D" id="3.40.50.720">
    <property type="entry name" value="NAD(P)-binding Rossmann-like Domain"/>
    <property type="match status" value="1"/>
</dbReference>
<sequence length="765" mass="83373">MARQPSTDKTSPRRRRQNALAQRNYRARQRERRSILERLAVSRILLPSSLEVPCTNDYGIAASQRNFGPTQSTRRAISSTSANTGFDITPGFTASDFFSCIGSLPERERHTFFLLMTKELFGIRDIIKYGLIFLGYPVSSSLYNNAMLLPMSQWLQDVRQSLGNFDFRAAIKAGISVLGKLNIPSGHNSRIHEIVASPLRGPIRDYILLCRISFVSAVFMNALHLGIPWYDLISFESESPFCRLKEQLKQKDADDVTSGFEDTDEATHIRLAFGECLKGIQPDLVPTDTQLTTPHHPTLDTIPWPGFRSKVIAAVHSDPPSIDREDFCLDLLNDGLRCWGFADGNSLPSAAPWDAQNWEAAPWFLEKWEHLTGGRDGDEWRISARWWSMGARTNDGAAFMFRSMPSCLKNRKIASVRFLHLDFTSSSFHNLISLPTHTITFIMQSFQYGGPDSPFQLRTVPIPEPKQGQALISVKAAGLCHTDAHYVDGHGIEMLPSLPITLGHEVAGTVVKVGSEPSPVQVGDRVVVALVAHPVEKATRATTIGLGYDGGYSEYALAHYEHLVKIPDGVSFPQAAVATDSISTAYHAAVVTAGVTKSSTVAIIGVGGLGLNAVAISVLQGAKVYGIDINEEKYDDAKRLGAVACAPTLGSFPDVVFDAVIDFVGITPTISAAISSVKKGGTVVMVGLNGGNLEVSSLLLVTKSISLKGSFGAAKEELLEVLNLIASGKLTPKLTEIPFKDVPKGLEDIKQNKVEGRLFVRPSAE</sequence>
<evidence type="ECO:0000313" key="8">
    <source>
        <dbReference type="EMBL" id="RSM18148.1"/>
    </source>
</evidence>
<comment type="cofactor">
    <cofactor evidence="1">
        <name>Zn(2+)</name>
        <dbReference type="ChEBI" id="CHEBI:29105"/>
    </cofactor>
</comment>
<dbReference type="InterPro" id="IPR011032">
    <property type="entry name" value="GroES-like_sf"/>
</dbReference>
<dbReference type="Proteomes" id="UP000288429">
    <property type="component" value="Unassembled WGS sequence"/>
</dbReference>
<feature type="domain" description="BZIP" evidence="7">
    <location>
        <begin position="13"/>
        <end position="28"/>
    </location>
</feature>
<dbReference type="InterPro" id="IPR021833">
    <property type="entry name" value="DUF3425"/>
</dbReference>
<dbReference type="PROSITE" id="PS00036">
    <property type="entry name" value="BZIP_BASIC"/>
    <property type="match status" value="1"/>
</dbReference>
<dbReference type="InterPro" id="IPR013154">
    <property type="entry name" value="ADH-like_N"/>
</dbReference>
<dbReference type="Pfam" id="PF00107">
    <property type="entry name" value="ADH_zinc_N"/>
    <property type="match status" value="1"/>
</dbReference>
<dbReference type="GO" id="GO:0005737">
    <property type="term" value="C:cytoplasm"/>
    <property type="evidence" value="ECO:0007669"/>
    <property type="project" value="TreeGrafter"/>
</dbReference>
<dbReference type="InterPro" id="IPR013149">
    <property type="entry name" value="ADH-like_C"/>
</dbReference>
<protein>
    <recommendedName>
        <fullName evidence="7">BZIP domain-containing protein</fullName>
    </recommendedName>
</protein>
<evidence type="ECO:0000259" key="7">
    <source>
        <dbReference type="PROSITE" id="PS00036"/>
    </source>
</evidence>
<name>A0A428UV27_9HYPO</name>
<comment type="caution">
    <text evidence="8">The sequence shown here is derived from an EMBL/GenBank/DDBJ whole genome shotgun (WGS) entry which is preliminary data.</text>
</comment>
<dbReference type="AlphaFoldDB" id="A0A428UV27"/>
<organism evidence="8 9">
    <name type="scientific">Fusarium ambrosium</name>
    <dbReference type="NCBI Taxonomy" id="131363"/>
    <lineage>
        <taxon>Eukaryota</taxon>
        <taxon>Fungi</taxon>
        <taxon>Dikarya</taxon>
        <taxon>Ascomycota</taxon>
        <taxon>Pezizomycotina</taxon>
        <taxon>Sordariomycetes</taxon>
        <taxon>Hypocreomycetidae</taxon>
        <taxon>Hypocreales</taxon>
        <taxon>Nectriaceae</taxon>
        <taxon>Fusarium</taxon>
        <taxon>Fusarium solani species complex</taxon>
    </lineage>
</organism>
<dbReference type="PANTHER" id="PTHR42940:SF8">
    <property type="entry name" value="VACUOLAR PROTEIN SORTING-ASSOCIATED PROTEIN 11"/>
    <property type="match status" value="1"/>
</dbReference>
<evidence type="ECO:0000256" key="6">
    <source>
        <dbReference type="SAM" id="MobiDB-lite"/>
    </source>
</evidence>
<accession>A0A428UV27</accession>
<dbReference type="CDD" id="cd08254">
    <property type="entry name" value="hydroxyacyl_CoA_DH"/>
    <property type="match status" value="1"/>
</dbReference>
<proteinExistence type="inferred from homology"/>
<dbReference type="Pfam" id="PF08240">
    <property type="entry name" value="ADH_N"/>
    <property type="match status" value="1"/>
</dbReference>
<keyword evidence="9" id="KW-1185">Reference proteome</keyword>
<keyword evidence="5" id="KW-0560">Oxidoreductase</keyword>
<dbReference type="InterPro" id="IPR020843">
    <property type="entry name" value="ER"/>
</dbReference>
<evidence type="ECO:0000256" key="1">
    <source>
        <dbReference type="ARBA" id="ARBA00001947"/>
    </source>
</evidence>
<dbReference type="InterPro" id="IPR004827">
    <property type="entry name" value="bZIP"/>
</dbReference>
<dbReference type="EMBL" id="NIZV01000025">
    <property type="protein sequence ID" value="RSM18148.1"/>
    <property type="molecule type" value="Genomic_DNA"/>
</dbReference>
<evidence type="ECO:0000313" key="9">
    <source>
        <dbReference type="Proteomes" id="UP000288429"/>
    </source>
</evidence>
<evidence type="ECO:0000256" key="2">
    <source>
        <dbReference type="ARBA" id="ARBA00008072"/>
    </source>
</evidence>
<evidence type="ECO:0000256" key="3">
    <source>
        <dbReference type="ARBA" id="ARBA00022723"/>
    </source>
</evidence>
<dbReference type="Gene3D" id="3.90.180.10">
    <property type="entry name" value="Medium-chain alcohol dehydrogenases, catalytic domain"/>
    <property type="match status" value="1"/>
</dbReference>
<evidence type="ECO:0000256" key="4">
    <source>
        <dbReference type="ARBA" id="ARBA00022833"/>
    </source>
</evidence>
<dbReference type="Pfam" id="PF11905">
    <property type="entry name" value="DUF3425"/>
    <property type="match status" value="1"/>
</dbReference>
<comment type="similarity">
    <text evidence="2">Belongs to the zinc-containing alcohol dehydrogenase family.</text>
</comment>
<dbReference type="CDD" id="cd14688">
    <property type="entry name" value="bZIP_YAP"/>
    <property type="match status" value="1"/>
</dbReference>
<keyword evidence="4" id="KW-0862">Zinc</keyword>
<dbReference type="GO" id="GO:0004022">
    <property type="term" value="F:alcohol dehydrogenase (NAD+) activity"/>
    <property type="evidence" value="ECO:0007669"/>
    <property type="project" value="TreeGrafter"/>
</dbReference>